<feature type="domain" description="Arc-like DNA binding" evidence="2">
    <location>
        <begin position="12"/>
        <end position="55"/>
    </location>
</feature>
<dbReference type="Gene3D" id="1.10.1220.10">
    <property type="entry name" value="Met repressor-like"/>
    <property type="match status" value="1"/>
</dbReference>
<evidence type="ECO:0000256" key="1">
    <source>
        <dbReference type="SAM" id="MobiDB-lite"/>
    </source>
</evidence>
<reference evidence="3 4" key="1">
    <citation type="submission" date="2016-09" db="EMBL/GenBank/DDBJ databases">
        <title>Complete genome sequence of Deltia acidovorans CM13 isolated from murine proximal colonic tissue.</title>
        <authorList>
            <person name="Saffarian A."/>
        </authorList>
    </citation>
    <scope>NUCLEOTIDE SEQUENCE [LARGE SCALE GENOMIC DNA]</scope>
    <source>
        <strain evidence="3 4">CM13</strain>
    </source>
</reference>
<organism evidence="3 4">
    <name type="scientific">Delftia tsuruhatensis</name>
    <dbReference type="NCBI Taxonomy" id="180282"/>
    <lineage>
        <taxon>Bacteria</taxon>
        <taxon>Pseudomonadati</taxon>
        <taxon>Pseudomonadota</taxon>
        <taxon>Betaproteobacteria</taxon>
        <taxon>Burkholderiales</taxon>
        <taxon>Comamonadaceae</taxon>
        <taxon>Delftia</taxon>
    </lineage>
</organism>
<proteinExistence type="predicted"/>
<evidence type="ECO:0000313" key="3">
    <source>
        <dbReference type="EMBL" id="AOV03195.1"/>
    </source>
</evidence>
<evidence type="ECO:0000313" key="4">
    <source>
        <dbReference type="Proteomes" id="UP000095607"/>
    </source>
</evidence>
<sequence>MSRIWRMTDKQVPSYPLRMPVELREKLTLVAKNNNRSVNAEIIARLESSLDATGAKADFGQDVAVRSAMAASLADVAVLTLTQDESWKEDVARRVAESLRAVPLVSAETDAQPPRPRQRPRKA</sequence>
<dbReference type="SUPFAM" id="SSF47598">
    <property type="entry name" value="Ribbon-helix-helix"/>
    <property type="match status" value="1"/>
</dbReference>
<dbReference type="InterPro" id="IPR005569">
    <property type="entry name" value="Arc_DNA-bd_dom"/>
</dbReference>
<evidence type="ECO:0000259" key="2">
    <source>
        <dbReference type="Pfam" id="PF03869"/>
    </source>
</evidence>
<dbReference type="Pfam" id="PF03869">
    <property type="entry name" value="Arc"/>
    <property type="match status" value="1"/>
</dbReference>
<dbReference type="Proteomes" id="UP000095607">
    <property type="component" value="Chromosome"/>
</dbReference>
<gene>
    <name evidence="3" type="ORF">BI380_18510</name>
</gene>
<name>A0ABM6E6R2_9BURK</name>
<dbReference type="EMBL" id="CP017420">
    <property type="protein sequence ID" value="AOV03195.1"/>
    <property type="molecule type" value="Genomic_DNA"/>
</dbReference>
<dbReference type="InterPro" id="IPR013321">
    <property type="entry name" value="Arc_rbn_hlx_hlx"/>
</dbReference>
<protein>
    <recommendedName>
        <fullName evidence="2">Arc-like DNA binding domain-containing protein</fullName>
    </recommendedName>
</protein>
<accession>A0ABM6E6R2</accession>
<dbReference type="InterPro" id="IPR010985">
    <property type="entry name" value="Ribbon_hlx_hlx"/>
</dbReference>
<feature type="region of interest" description="Disordered" evidence="1">
    <location>
        <begin position="102"/>
        <end position="123"/>
    </location>
</feature>
<keyword evidence="4" id="KW-1185">Reference proteome</keyword>